<dbReference type="AlphaFoldDB" id="A0A7R7VUD8"/>
<reference evidence="1" key="1">
    <citation type="submission" date="2021-01" db="EMBL/GenBank/DDBJ databases">
        <authorList>
            <consortium name="Aspergillus chevalieri M1 genome sequencing consortium"/>
            <person name="Kazuki M."/>
            <person name="Futagami T."/>
        </authorList>
    </citation>
    <scope>NUCLEOTIDE SEQUENCE</scope>
    <source>
        <strain evidence="1">M1</strain>
    </source>
</reference>
<organism evidence="1 2">
    <name type="scientific">Aspergillus chevalieri</name>
    <name type="common">Eurotium chevalieri</name>
    <dbReference type="NCBI Taxonomy" id="182096"/>
    <lineage>
        <taxon>Eukaryota</taxon>
        <taxon>Fungi</taxon>
        <taxon>Dikarya</taxon>
        <taxon>Ascomycota</taxon>
        <taxon>Pezizomycotina</taxon>
        <taxon>Eurotiomycetes</taxon>
        <taxon>Eurotiomycetidae</taxon>
        <taxon>Eurotiales</taxon>
        <taxon>Aspergillaceae</taxon>
        <taxon>Aspergillus</taxon>
        <taxon>Aspergillus subgen. Aspergillus</taxon>
    </lineage>
</organism>
<dbReference type="Proteomes" id="UP000637239">
    <property type="component" value="Chromosome 6"/>
</dbReference>
<evidence type="ECO:0000313" key="1">
    <source>
        <dbReference type="EMBL" id="BCR90975.1"/>
    </source>
</evidence>
<accession>A0A7R7VUD8</accession>
<dbReference type="RefSeq" id="XP_043139497.1">
    <property type="nucleotide sequence ID" value="XM_043282082.1"/>
</dbReference>
<gene>
    <name evidence="1" type="ORF">ACHE_60861S</name>
</gene>
<proteinExistence type="predicted"/>
<dbReference type="EMBL" id="AP024421">
    <property type="protein sequence ID" value="BCR90975.1"/>
    <property type="molecule type" value="Genomic_DNA"/>
</dbReference>
<dbReference type="GeneID" id="66985333"/>
<keyword evidence="2" id="KW-1185">Reference proteome</keyword>
<dbReference type="KEGG" id="ache:ACHE_60861S"/>
<sequence length="151" mass="18124">MSDHNDAHLSDAVTKEFTAAGYKDDHIAIILARQESLKHERTRDQGETWVKIHRGQILPETLDAYQLPWEWDKNDPNFIILKRWISEDVQEELFAHTRRLREQRLGGLQAGLADYERIRKRKKDRKRHDEILRYFGERAQPKRRYTYVKGE</sequence>
<reference evidence="1" key="2">
    <citation type="submission" date="2021-02" db="EMBL/GenBank/DDBJ databases">
        <title>Aspergillus chevalieri M1 genome sequence.</title>
        <authorList>
            <person name="Kadooka C."/>
            <person name="Mori K."/>
            <person name="Futagami T."/>
        </authorList>
    </citation>
    <scope>NUCLEOTIDE SEQUENCE</scope>
    <source>
        <strain evidence="1">M1</strain>
    </source>
</reference>
<protein>
    <submittedName>
        <fullName evidence="1">Uncharacterized protein</fullName>
    </submittedName>
</protein>
<evidence type="ECO:0000313" key="2">
    <source>
        <dbReference type="Proteomes" id="UP000637239"/>
    </source>
</evidence>
<name>A0A7R7VUD8_ASPCH</name>